<dbReference type="Proteomes" id="UP000234681">
    <property type="component" value="Chromosome 8"/>
</dbReference>
<evidence type="ECO:0000313" key="3">
    <source>
        <dbReference type="Proteomes" id="UP000234681"/>
    </source>
</evidence>
<dbReference type="AlphaFoldDB" id="A6I1D3"/>
<organism evidence="2 3">
    <name type="scientific">Rattus norvegicus</name>
    <name type="common">Rat</name>
    <dbReference type="NCBI Taxonomy" id="10116"/>
    <lineage>
        <taxon>Eukaryota</taxon>
        <taxon>Metazoa</taxon>
        <taxon>Chordata</taxon>
        <taxon>Craniata</taxon>
        <taxon>Vertebrata</taxon>
        <taxon>Euteleostomi</taxon>
        <taxon>Mammalia</taxon>
        <taxon>Eutheria</taxon>
        <taxon>Euarchontoglires</taxon>
        <taxon>Glires</taxon>
        <taxon>Rodentia</taxon>
        <taxon>Myomorpha</taxon>
        <taxon>Muroidea</taxon>
        <taxon>Muridae</taxon>
        <taxon>Murinae</taxon>
        <taxon>Rattus</taxon>
    </lineage>
</organism>
<gene>
    <name evidence="2" type="ORF">rCG_25798</name>
</gene>
<dbReference type="EMBL" id="CH473954">
    <property type="protein sequence ID" value="EDL77794.1"/>
    <property type="molecule type" value="Genomic_DNA"/>
</dbReference>
<feature type="region of interest" description="Disordered" evidence="1">
    <location>
        <begin position="1"/>
        <end position="30"/>
    </location>
</feature>
<evidence type="ECO:0000256" key="1">
    <source>
        <dbReference type="SAM" id="MobiDB-lite"/>
    </source>
</evidence>
<name>A6I1D3_RAT</name>
<sequence length="58" mass="6213">MKPEGYSKQRDSGVTKETSPSGENKEERGRLKSNCALVSSIAVRFPSVLGLVLGLCVC</sequence>
<reference evidence="2 3" key="1">
    <citation type="submission" date="2005-09" db="EMBL/GenBank/DDBJ databases">
        <authorList>
            <person name="Mural R.J."/>
            <person name="Li P.W."/>
            <person name="Adams M.D."/>
            <person name="Amanatides P.G."/>
            <person name="Baden-Tillson H."/>
            <person name="Barnstead M."/>
            <person name="Chin S.H."/>
            <person name="Dew I."/>
            <person name="Evans C.A."/>
            <person name="Ferriera S."/>
            <person name="Flanigan M."/>
            <person name="Fosler C."/>
            <person name="Glodek A."/>
            <person name="Gu Z."/>
            <person name="Holt R.A."/>
            <person name="Jennings D."/>
            <person name="Kraft C.L."/>
            <person name="Lu F."/>
            <person name="Nguyen T."/>
            <person name="Nusskern D.R."/>
            <person name="Pfannkoch C.M."/>
            <person name="Sitter C."/>
            <person name="Sutton G.G."/>
            <person name="Venter J.C."/>
            <person name="Wang Z."/>
            <person name="Woodage T."/>
            <person name="Zheng X.H."/>
            <person name="Zhong F."/>
        </authorList>
    </citation>
    <scope>NUCLEOTIDE SEQUENCE [LARGE SCALE GENOMIC DNA]</scope>
    <source>
        <strain>BN</strain>
        <strain evidence="3">Sprague-Dawley</strain>
    </source>
</reference>
<protein>
    <submittedName>
        <fullName evidence="2">RCG25798</fullName>
    </submittedName>
</protein>
<accession>A6I1D3</accession>
<proteinExistence type="predicted"/>
<evidence type="ECO:0000313" key="2">
    <source>
        <dbReference type="EMBL" id="EDL77794.1"/>
    </source>
</evidence>
<feature type="compositionally biased region" description="Basic and acidic residues" evidence="1">
    <location>
        <begin position="1"/>
        <end position="14"/>
    </location>
</feature>